<dbReference type="RefSeq" id="WP_118147872.1">
    <property type="nucleotide sequence ID" value="NZ_CACRUT010000034.1"/>
</dbReference>
<proteinExistence type="predicted"/>
<dbReference type="EMBL" id="CACRUT010000034">
    <property type="protein sequence ID" value="VYU70200.1"/>
    <property type="molecule type" value="Genomic_DNA"/>
</dbReference>
<dbReference type="AlphaFoldDB" id="A0A6N3H222"/>
<organism evidence="1">
    <name type="scientific">Paraprevotella clara</name>
    <dbReference type="NCBI Taxonomy" id="454154"/>
    <lineage>
        <taxon>Bacteria</taxon>
        <taxon>Pseudomonadati</taxon>
        <taxon>Bacteroidota</taxon>
        <taxon>Bacteroidia</taxon>
        <taxon>Bacteroidales</taxon>
        <taxon>Prevotellaceae</taxon>
        <taxon>Paraprevotella</taxon>
    </lineage>
</organism>
<gene>
    <name evidence="1" type="ORF">PCLFYP37_00749</name>
</gene>
<sequence>MNKLSQFCSCDNFKCPLHPTNHDKGCAPCIKKNLKLGEIPNCFFQKVENSNVRSGDTFEDFAQLVLGIKNKSN</sequence>
<name>A0A6N3H222_9BACT</name>
<dbReference type="Pfam" id="PF20095">
    <property type="entry name" value="DUF6485"/>
    <property type="match status" value="1"/>
</dbReference>
<reference evidence="1" key="1">
    <citation type="submission" date="2019-11" db="EMBL/GenBank/DDBJ databases">
        <authorList>
            <person name="Feng L."/>
        </authorList>
    </citation>
    <scope>NUCLEOTIDE SEQUENCE</scope>
    <source>
        <strain evidence="1">PclaraLFYP37</strain>
    </source>
</reference>
<protein>
    <submittedName>
        <fullName evidence="1">Uncharacterized protein</fullName>
    </submittedName>
</protein>
<evidence type="ECO:0000313" key="1">
    <source>
        <dbReference type="EMBL" id="VYU70200.1"/>
    </source>
</evidence>
<accession>A0A6N3H222</accession>